<evidence type="ECO:0000256" key="1">
    <source>
        <dbReference type="SAM" id="SignalP"/>
    </source>
</evidence>
<keyword evidence="3" id="KW-1185">Reference proteome</keyword>
<evidence type="ECO:0000313" key="2">
    <source>
        <dbReference type="EMBL" id="TWT72828.1"/>
    </source>
</evidence>
<dbReference type="EMBL" id="SJPO01000011">
    <property type="protein sequence ID" value="TWT72828.1"/>
    <property type="molecule type" value="Genomic_DNA"/>
</dbReference>
<sequence precursor="true">MLAVALRHLLLLCLCVPATPPLLAESAAPPAEPLSERQRDQIDAAASYALATTLFASSDLPAALHAFERAWRWDPGEDQLLDRIVPLAVSLGRADEAIRYALIRAGDGSVSPEMLRRLALFASESEQWDEAKRLYELWLQSTPESSNAFERAMVRIELGRLYRRQGNAAEASACLAKIQKKLLAAPNSKASRQIITGLGGSLSQVYEMFGKCHLEAGELHLAAEAFSQARDELETDAAANYWLALLELERSQPLDAYAHLQQYFAAPGDPLGAAPYELLRKVLVKINDREHWPAELSRLREQHPDSLYGLQAEAETLAAAGKADDAAPLLRRLIDDALSEAAPIDEDSFAACGVWLLRHYAATGEANRVIPLVSQLGKVHPSLDPYANVIKAAISDNAFAAQVNARLRLVADQPQTNPAELLPAAYLALTAGEIDLATSIAERSLADDKNVEGDDLLSFAVGLLLADQGEAGAGLIRRALEQGAVDEESPAAWYYLSAGLRGVDDTEAVNAARRAAELAPASPEFAANVARVLQAAGQTQAAADEFAAVLRRFESDPDPSTRATLRETRLSYSYLLLQDDRVDDAVEQLQQVLDEFPSDPGASNDLSYLWSDRGLHLQRALRLAETAVAAEPDNPAYLDSRGWGLFKLGRFDEARDNLAAAVNATDEADPEILNHLAYSHLALGDRGAALRDWRRALSLIDDAQQGLLRAEIEQRLQDLARQAGVGEAPEKNPH</sequence>
<dbReference type="InterPro" id="IPR011990">
    <property type="entry name" value="TPR-like_helical_dom_sf"/>
</dbReference>
<protein>
    <submittedName>
        <fullName evidence="2">Tetratricopeptide repeat protein</fullName>
    </submittedName>
</protein>
<comment type="caution">
    <text evidence="2">The sequence shown here is derived from an EMBL/GenBank/DDBJ whole genome shotgun (WGS) entry which is preliminary data.</text>
</comment>
<keyword evidence="1" id="KW-0732">Signal</keyword>
<dbReference type="SMART" id="SM00028">
    <property type="entry name" value="TPR"/>
    <property type="match status" value="7"/>
</dbReference>
<evidence type="ECO:0000313" key="3">
    <source>
        <dbReference type="Proteomes" id="UP000318478"/>
    </source>
</evidence>
<organism evidence="2 3">
    <name type="scientific">Posidoniimonas polymericola</name>
    <dbReference type="NCBI Taxonomy" id="2528002"/>
    <lineage>
        <taxon>Bacteria</taxon>
        <taxon>Pseudomonadati</taxon>
        <taxon>Planctomycetota</taxon>
        <taxon>Planctomycetia</taxon>
        <taxon>Pirellulales</taxon>
        <taxon>Lacipirellulaceae</taxon>
        <taxon>Posidoniimonas</taxon>
    </lineage>
</organism>
<dbReference type="SUPFAM" id="SSF48452">
    <property type="entry name" value="TPR-like"/>
    <property type="match status" value="3"/>
</dbReference>
<proteinExistence type="predicted"/>
<dbReference type="Proteomes" id="UP000318478">
    <property type="component" value="Unassembled WGS sequence"/>
</dbReference>
<reference evidence="2 3" key="1">
    <citation type="submission" date="2019-02" db="EMBL/GenBank/DDBJ databases">
        <title>Deep-cultivation of Planctomycetes and their phenomic and genomic characterization uncovers novel biology.</title>
        <authorList>
            <person name="Wiegand S."/>
            <person name="Jogler M."/>
            <person name="Boedeker C."/>
            <person name="Pinto D."/>
            <person name="Vollmers J."/>
            <person name="Rivas-Marin E."/>
            <person name="Kohn T."/>
            <person name="Peeters S.H."/>
            <person name="Heuer A."/>
            <person name="Rast P."/>
            <person name="Oberbeckmann S."/>
            <person name="Bunk B."/>
            <person name="Jeske O."/>
            <person name="Meyerdierks A."/>
            <person name="Storesund J.E."/>
            <person name="Kallscheuer N."/>
            <person name="Luecker S."/>
            <person name="Lage O.M."/>
            <person name="Pohl T."/>
            <person name="Merkel B.J."/>
            <person name="Hornburger P."/>
            <person name="Mueller R.-W."/>
            <person name="Bruemmer F."/>
            <person name="Labrenz M."/>
            <person name="Spormann A.M."/>
            <person name="Op Den Camp H."/>
            <person name="Overmann J."/>
            <person name="Amann R."/>
            <person name="Jetten M.S.M."/>
            <person name="Mascher T."/>
            <person name="Medema M.H."/>
            <person name="Devos D.P."/>
            <person name="Kaster A.-K."/>
            <person name="Ovreas L."/>
            <person name="Rohde M."/>
            <person name="Galperin M.Y."/>
            <person name="Jogler C."/>
        </authorList>
    </citation>
    <scope>NUCLEOTIDE SEQUENCE [LARGE SCALE GENOMIC DNA]</scope>
    <source>
        <strain evidence="2 3">Pla123a</strain>
    </source>
</reference>
<dbReference type="Pfam" id="PF13432">
    <property type="entry name" value="TPR_16"/>
    <property type="match status" value="1"/>
</dbReference>
<dbReference type="InterPro" id="IPR019734">
    <property type="entry name" value="TPR_rpt"/>
</dbReference>
<name>A0A5C5YD04_9BACT</name>
<gene>
    <name evidence="2" type="ORF">Pla123a_41280</name>
</gene>
<dbReference type="PANTHER" id="PTHR12558:SF13">
    <property type="entry name" value="CELL DIVISION CYCLE PROTEIN 27 HOMOLOG"/>
    <property type="match status" value="1"/>
</dbReference>
<dbReference type="Gene3D" id="1.25.40.10">
    <property type="entry name" value="Tetratricopeptide repeat domain"/>
    <property type="match status" value="4"/>
</dbReference>
<feature type="signal peptide" evidence="1">
    <location>
        <begin position="1"/>
        <end position="24"/>
    </location>
</feature>
<feature type="chain" id="PRO_5022929438" evidence="1">
    <location>
        <begin position="25"/>
        <end position="734"/>
    </location>
</feature>
<dbReference type="AlphaFoldDB" id="A0A5C5YD04"/>
<accession>A0A5C5YD04</accession>
<dbReference type="PANTHER" id="PTHR12558">
    <property type="entry name" value="CELL DIVISION CYCLE 16,23,27"/>
    <property type="match status" value="1"/>
</dbReference>